<dbReference type="PROSITE" id="PS50110">
    <property type="entry name" value="RESPONSE_REGULATORY"/>
    <property type="match status" value="1"/>
</dbReference>
<dbReference type="Gene3D" id="3.40.50.2300">
    <property type="match status" value="1"/>
</dbReference>
<dbReference type="InterPro" id="IPR035909">
    <property type="entry name" value="CheB_C"/>
</dbReference>
<dbReference type="SMART" id="SM00448">
    <property type="entry name" value="REC"/>
    <property type="match status" value="1"/>
</dbReference>
<dbReference type="EC" id="3.1.1.61" evidence="3"/>
<comment type="function">
    <text evidence="3">Involved in chemotaxis. Part of a chemotaxis signal transduction system that modulates chemotaxis in response to various stimuli. Catalyzes the demethylation of specific methylglutamate residues introduced into the chemoreceptors (methyl-accepting chemotaxis proteins or MCP) by CheR. Also mediates the irreversible deamidation of specific glutamine residues to glutamic acid.</text>
</comment>
<evidence type="ECO:0000256" key="1">
    <source>
        <dbReference type="ARBA" id="ARBA00022801"/>
    </source>
</evidence>
<reference evidence="8 9" key="1">
    <citation type="submission" date="2017-09" db="EMBL/GenBank/DDBJ databases">
        <authorList>
            <person name="Perez-Cataluna A."/>
            <person name="Figueras M.J."/>
            <person name="Salas-Masso N."/>
        </authorList>
    </citation>
    <scope>NUCLEOTIDE SEQUENCE [LARGE SCALE GENOMIC DNA]</scope>
    <source>
        <strain evidence="8 9">F138-33</strain>
    </source>
</reference>
<comment type="PTM">
    <text evidence="3">Phosphorylated by CheA. Phosphorylation of the N-terminal regulatory domain activates the methylesterase activity.</text>
</comment>
<comment type="caution">
    <text evidence="8">The sequence shown here is derived from an EMBL/GenBank/DDBJ whole genome shotgun (WGS) entry which is preliminary data.</text>
</comment>
<dbReference type="PANTHER" id="PTHR42872">
    <property type="entry name" value="PROTEIN-GLUTAMATE METHYLESTERASE/PROTEIN-GLUTAMINE GLUTAMINASE"/>
    <property type="match status" value="1"/>
</dbReference>
<feature type="active site" evidence="3 4">
    <location>
        <position position="202"/>
    </location>
</feature>
<feature type="domain" description="Response regulatory" evidence="6">
    <location>
        <begin position="4"/>
        <end position="119"/>
    </location>
</feature>
<feature type="modified residue" description="4-aspartylphosphate" evidence="3 5">
    <location>
        <position position="53"/>
    </location>
</feature>
<dbReference type="InterPro" id="IPR008248">
    <property type="entry name" value="CheB-like"/>
</dbReference>
<feature type="active site" evidence="3 4">
    <location>
        <position position="175"/>
    </location>
</feature>
<organism evidence="8 9">
    <name type="scientific">Malaciobacter canalis</name>
    <dbReference type="NCBI Taxonomy" id="1912871"/>
    <lineage>
        <taxon>Bacteria</taxon>
        <taxon>Pseudomonadati</taxon>
        <taxon>Campylobacterota</taxon>
        <taxon>Epsilonproteobacteria</taxon>
        <taxon>Campylobacterales</taxon>
        <taxon>Arcobacteraceae</taxon>
        <taxon>Malaciobacter</taxon>
    </lineage>
</organism>
<dbReference type="CDD" id="cd17541">
    <property type="entry name" value="REC_CheB-like"/>
    <property type="match status" value="1"/>
</dbReference>
<dbReference type="Pfam" id="PF01339">
    <property type="entry name" value="CheB_methylest"/>
    <property type="match status" value="1"/>
</dbReference>
<comment type="catalytic activity">
    <reaction evidence="3">
        <text>L-glutaminyl-[protein] + H2O = L-glutamyl-[protein] + NH4(+)</text>
        <dbReference type="Rhea" id="RHEA:16441"/>
        <dbReference type="Rhea" id="RHEA-COMP:10207"/>
        <dbReference type="Rhea" id="RHEA-COMP:10208"/>
        <dbReference type="ChEBI" id="CHEBI:15377"/>
        <dbReference type="ChEBI" id="CHEBI:28938"/>
        <dbReference type="ChEBI" id="CHEBI:29973"/>
        <dbReference type="ChEBI" id="CHEBI:30011"/>
        <dbReference type="EC" id="3.5.1.44"/>
    </reaction>
</comment>
<dbReference type="PIRSF" id="PIRSF000876">
    <property type="entry name" value="RR_chemtxs_CheB"/>
    <property type="match status" value="1"/>
</dbReference>
<name>A0ABX4LN48_9BACT</name>
<comment type="catalytic activity">
    <reaction evidence="2 3">
        <text>[protein]-L-glutamate 5-O-methyl ester + H2O = L-glutamyl-[protein] + methanol + H(+)</text>
        <dbReference type="Rhea" id="RHEA:23236"/>
        <dbReference type="Rhea" id="RHEA-COMP:10208"/>
        <dbReference type="Rhea" id="RHEA-COMP:10311"/>
        <dbReference type="ChEBI" id="CHEBI:15377"/>
        <dbReference type="ChEBI" id="CHEBI:15378"/>
        <dbReference type="ChEBI" id="CHEBI:17790"/>
        <dbReference type="ChEBI" id="CHEBI:29973"/>
        <dbReference type="ChEBI" id="CHEBI:82795"/>
        <dbReference type="EC" id="3.1.1.61"/>
    </reaction>
</comment>
<evidence type="ECO:0000256" key="4">
    <source>
        <dbReference type="PROSITE-ProRule" id="PRU00050"/>
    </source>
</evidence>
<sequence>MAKSILIVDDSALIRKQLGQTLDRAGYDIGFAKNGQDAIEFVKEFDFDAITMDINMPILDGVSAVKKIMEINPTPILMVSSLTSEDADITFEALDAGAIDFILKPGTISLKLEESEEDILSKIKAVTQIPKNRLRIRKEATTRKINLSKTNMEESKAIIQAKGSKPDGLVLIGSSTGGPSHIEEIVNNIPANYPFAILVIQHMPENFTNGFANRLNNYSNLNVQESKVGDIIHKGNIVIAKGGYHMTLAKKASGSLIIKHQEKNHRFFTPSIDELFLSASKVYDCSKIMAIELTGIGDDGAQGMLELRQKGAYTLAEDETTSVVYGMPKACWENKAALKKLPFPKIIDEILAFPNKFNKED</sequence>
<dbReference type="EC" id="3.5.1.44" evidence="3"/>
<evidence type="ECO:0000313" key="8">
    <source>
        <dbReference type="EMBL" id="PHO08965.1"/>
    </source>
</evidence>
<feature type="active site" evidence="3 4">
    <location>
        <position position="299"/>
    </location>
</feature>
<dbReference type="Proteomes" id="UP000221384">
    <property type="component" value="Unassembled WGS sequence"/>
</dbReference>
<dbReference type="CDD" id="cd16432">
    <property type="entry name" value="CheB_Rec"/>
    <property type="match status" value="1"/>
</dbReference>
<dbReference type="NCBIfam" id="NF001965">
    <property type="entry name" value="PRK00742.1"/>
    <property type="match status" value="1"/>
</dbReference>
<dbReference type="InterPro" id="IPR000673">
    <property type="entry name" value="Sig_transdc_resp-reg_Me-estase"/>
</dbReference>
<dbReference type="SUPFAM" id="SSF52738">
    <property type="entry name" value="Methylesterase CheB, C-terminal domain"/>
    <property type="match status" value="1"/>
</dbReference>
<dbReference type="PROSITE" id="PS50122">
    <property type="entry name" value="CHEB"/>
    <property type="match status" value="1"/>
</dbReference>
<dbReference type="PANTHER" id="PTHR42872:SF3">
    <property type="entry name" value="PROTEIN-GLUTAMATE METHYLESTERASE_PROTEIN-GLUTAMINE GLUTAMINASE 1"/>
    <property type="match status" value="1"/>
</dbReference>
<keyword evidence="9" id="KW-1185">Reference proteome</keyword>
<evidence type="ECO:0000256" key="3">
    <source>
        <dbReference type="HAMAP-Rule" id="MF_00099"/>
    </source>
</evidence>
<evidence type="ECO:0000256" key="2">
    <source>
        <dbReference type="ARBA" id="ARBA00048267"/>
    </source>
</evidence>
<dbReference type="InterPro" id="IPR001789">
    <property type="entry name" value="Sig_transdc_resp-reg_receiver"/>
</dbReference>
<gene>
    <name evidence="3" type="primary">cheB</name>
    <name evidence="8" type="ORF">CPG37_11605</name>
</gene>
<keyword evidence="1 3" id="KW-0378">Hydrolase</keyword>
<dbReference type="InterPro" id="IPR011006">
    <property type="entry name" value="CheY-like_superfamily"/>
</dbReference>
<evidence type="ECO:0000313" key="9">
    <source>
        <dbReference type="Proteomes" id="UP000221384"/>
    </source>
</evidence>
<dbReference type="SUPFAM" id="SSF52172">
    <property type="entry name" value="CheY-like"/>
    <property type="match status" value="1"/>
</dbReference>
<keyword evidence="3 5" id="KW-0597">Phosphoprotein</keyword>
<feature type="domain" description="CheB-type methylesterase" evidence="7">
    <location>
        <begin position="166"/>
        <end position="357"/>
    </location>
</feature>
<keyword evidence="3" id="KW-0963">Cytoplasm</keyword>
<protein>
    <recommendedName>
        <fullName evidence="3">Protein-glutamate methylesterase/protein-glutamine glutaminase</fullName>
        <ecNumber evidence="3">3.1.1.61</ecNumber>
        <ecNumber evidence="3">3.5.1.44</ecNumber>
    </recommendedName>
</protein>
<comment type="domain">
    <text evidence="3">Contains a C-terminal catalytic domain, and an N-terminal region which modulates catalytic activity.</text>
</comment>
<dbReference type="Pfam" id="PF00072">
    <property type="entry name" value="Response_reg"/>
    <property type="match status" value="1"/>
</dbReference>
<comment type="subcellular location">
    <subcellularLocation>
        <location evidence="3">Cytoplasm</location>
    </subcellularLocation>
</comment>
<dbReference type="EMBL" id="NWVW01000016">
    <property type="protein sequence ID" value="PHO08965.1"/>
    <property type="molecule type" value="Genomic_DNA"/>
</dbReference>
<comment type="similarity">
    <text evidence="3">Belongs to the CheB family.</text>
</comment>
<evidence type="ECO:0000259" key="7">
    <source>
        <dbReference type="PROSITE" id="PS50122"/>
    </source>
</evidence>
<dbReference type="HAMAP" id="MF_00099">
    <property type="entry name" value="CheB_chemtxs"/>
    <property type="match status" value="1"/>
</dbReference>
<keyword evidence="3 4" id="KW-0145">Chemotaxis</keyword>
<dbReference type="Gene3D" id="3.40.50.180">
    <property type="entry name" value="Methylesterase CheB, C-terminal domain"/>
    <property type="match status" value="1"/>
</dbReference>
<evidence type="ECO:0000256" key="5">
    <source>
        <dbReference type="PROSITE-ProRule" id="PRU00169"/>
    </source>
</evidence>
<accession>A0ABX4LN48</accession>
<evidence type="ECO:0000259" key="6">
    <source>
        <dbReference type="PROSITE" id="PS50110"/>
    </source>
</evidence>
<proteinExistence type="inferred from homology"/>
<dbReference type="RefSeq" id="WP_099335108.1">
    <property type="nucleotide sequence ID" value="NZ_CP042812.1"/>
</dbReference>